<evidence type="ECO:0000256" key="1">
    <source>
        <dbReference type="ARBA" id="ARBA00023125"/>
    </source>
</evidence>
<gene>
    <name evidence="3" type="ORF">J2Z37_003840</name>
</gene>
<organism evidence="3 4">
    <name type="scientific">Ammoniphilus resinae</name>
    <dbReference type="NCBI Taxonomy" id="861532"/>
    <lineage>
        <taxon>Bacteria</taxon>
        <taxon>Bacillati</taxon>
        <taxon>Bacillota</taxon>
        <taxon>Bacilli</taxon>
        <taxon>Bacillales</taxon>
        <taxon>Paenibacillaceae</taxon>
        <taxon>Aneurinibacillus group</taxon>
        <taxon>Ammoniphilus</taxon>
    </lineage>
</organism>
<keyword evidence="1" id="KW-0238">DNA-binding</keyword>
<proteinExistence type="predicted"/>
<evidence type="ECO:0000313" key="3">
    <source>
        <dbReference type="EMBL" id="MBP1933827.1"/>
    </source>
</evidence>
<dbReference type="RefSeq" id="WP_209811833.1">
    <property type="nucleotide sequence ID" value="NZ_JAGGKT010000013.1"/>
</dbReference>
<sequence length="236" mass="27143">MDMYKVYTAMGDFTRNGIYQYLYNIKKEVTVNDVAEEFSIHPNVARSHLTKLEAAHLIRSTTQEKEGRAGRPSRTYCISSEEVSIQFPVKKANVYEDIVLSSIADLGDIGKEAFQEIGAKIATKQATEQMKKDHLNGREDPRLLDSLQNFLESQNLNPEIDQTDNQISLEVYNCPFRQQAEKHSELVCSMHSRMLKEIIQTYLGEDVEWQEEENMLYDGERTCVYFAKLKEKGALN</sequence>
<reference evidence="3 4" key="1">
    <citation type="submission" date="2021-03" db="EMBL/GenBank/DDBJ databases">
        <title>Genomic Encyclopedia of Type Strains, Phase IV (KMG-IV): sequencing the most valuable type-strain genomes for metagenomic binning, comparative biology and taxonomic classification.</title>
        <authorList>
            <person name="Goeker M."/>
        </authorList>
    </citation>
    <scope>NUCLEOTIDE SEQUENCE [LARGE SCALE GENOMIC DNA]</scope>
    <source>
        <strain evidence="3 4">DSM 24738</strain>
    </source>
</reference>
<feature type="domain" description="Metanogen output" evidence="2">
    <location>
        <begin position="143"/>
        <end position="223"/>
    </location>
</feature>
<dbReference type="Gene3D" id="1.10.10.10">
    <property type="entry name" value="Winged helix-like DNA-binding domain superfamily/Winged helix DNA-binding domain"/>
    <property type="match status" value="1"/>
</dbReference>
<dbReference type="Gene3D" id="3.30.1380.20">
    <property type="entry name" value="Trafficking protein particle complex subunit 3"/>
    <property type="match status" value="1"/>
</dbReference>
<dbReference type="CDD" id="cd00090">
    <property type="entry name" value="HTH_ARSR"/>
    <property type="match status" value="1"/>
</dbReference>
<name>A0ABS4GU77_9BACL</name>
<dbReference type="InterPro" id="IPR011991">
    <property type="entry name" value="ArsR-like_HTH"/>
</dbReference>
<dbReference type="Proteomes" id="UP001519343">
    <property type="component" value="Unassembled WGS sequence"/>
</dbReference>
<evidence type="ECO:0000313" key="4">
    <source>
        <dbReference type="Proteomes" id="UP001519343"/>
    </source>
</evidence>
<dbReference type="InterPro" id="IPR036388">
    <property type="entry name" value="WH-like_DNA-bd_sf"/>
</dbReference>
<keyword evidence="4" id="KW-1185">Reference proteome</keyword>
<protein>
    <submittedName>
        <fullName evidence="3">ArsR family transcriptional regulator</fullName>
    </submittedName>
</protein>
<dbReference type="Pfam" id="PF18546">
    <property type="entry name" value="MetOD1"/>
    <property type="match status" value="1"/>
</dbReference>
<dbReference type="InterPro" id="IPR041359">
    <property type="entry name" value="MetOD1"/>
</dbReference>
<comment type="caution">
    <text evidence="3">The sequence shown here is derived from an EMBL/GenBank/DDBJ whole genome shotgun (WGS) entry which is preliminary data.</text>
</comment>
<accession>A0ABS4GU77</accession>
<evidence type="ECO:0000259" key="2">
    <source>
        <dbReference type="Pfam" id="PF18546"/>
    </source>
</evidence>
<dbReference type="SUPFAM" id="SSF46785">
    <property type="entry name" value="Winged helix' DNA-binding domain"/>
    <property type="match status" value="1"/>
</dbReference>
<dbReference type="EMBL" id="JAGGKT010000013">
    <property type="protein sequence ID" value="MBP1933827.1"/>
    <property type="molecule type" value="Genomic_DNA"/>
</dbReference>
<dbReference type="InterPro" id="IPR036390">
    <property type="entry name" value="WH_DNA-bd_sf"/>
</dbReference>